<dbReference type="GeneID" id="31830004"/>
<dbReference type="HOGENOM" id="CLU_1122644_0_0_2"/>
<dbReference type="KEGG" id="npe:Natpe_4107"/>
<dbReference type="EMBL" id="CP003373">
    <property type="protein sequence ID" value="AGB33826.1"/>
    <property type="molecule type" value="Genomic_DNA"/>
</dbReference>
<organism evidence="1 2">
    <name type="scientific">Natrinema pellirubrum (strain DSM 15624 / CIP 106293 / JCM 10476 / NCIMB 786 / 157)</name>
    <dbReference type="NCBI Taxonomy" id="797303"/>
    <lineage>
        <taxon>Archaea</taxon>
        <taxon>Methanobacteriati</taxon>
        <taxon>Methanobacteriota</taxon>
        <taxon>Stenosarchaea group</taxon>
        <taxon>Halobacteria</taxon>
        <taxon>Halobacteriales</taxon>
        <taxon>Natrialbaceae</taxon>
        <taxon>Natrinema</taxon>
    </lineage>
</organism>
<protein>
    <submittedName>
        <fullName evidence="1">Uncharacterized protein</fullName>
    </submittedName>
</protein>
<geneLocation type="plasmid" evidence="1 2">
    <name>pNATPE01</name>
</geneLocation>
<dbReference type="Proteomes" id="UP000010843">
    <property type="component" value="Plasmid pNATPE01"/>
</dbReference>
<name>L0JTX6_NATP1</name>
<reference evidence="2" key="1">
    <citation type="submission" date="2012-02" db="EMBL/GenBank/DDBJ databases">
        <title>Complete sequence of plasmid 1 of Natrinema pellirubrum DSM 15624.</title>
        <authorList>
            <person name="Lucas S."/>
            <person name="Han J."/>
            <person name="Lapidus A."/>
            <person name="Cheng J.-F."/>
            <person name="Goodwin L."/>
            <person name="Pitluck S."/>
            <person name="Peters L."/>
            <person name="Teshima H."/>
            <person name="Detter J.C."/>
            <person name="Han C."/>
            <person name="Tapia R."/>
            <person name="Land M."/>
            <person name="Hauser L."/>
            <person name="Kyrpides N."/>
            <person name="Ivanova N."/>
            <person name="Pagani I."/>
            <person name="Sproer C."/>
            <person name="Anderson I."/>
            <person name="Woyke T."/>
        </authorList>
    </citation>
    <scope>NUCLEOTIDE SEQUENCE [LARGE SCALE GENOMIC DNA]</scope>
    <source>
        <strain evidence="2">DSM 15624 / JCM 10476 / NCIMB 786</strain>
        <plasmid evidence="2">pNATPE01</plasmid>
    </source>
</reference>
<accession>L0JTX6</accession>
<gene>
    <name evidence="1" type="ordered locus">Natpe_4107</name>
</gene>
<keyword evidence="1" id="KW-0614">Plasmid</keyword>
<dbReference type="RefSeq" id="WP_015310304.1">
    <property type="nucleotide sequence ID" value="NC_019967.1"/>
</dbReference>
<dbReference type="AlphaFoldDB" id="L0JTX6"/>
<evidence type="ECO:0000313" key="1">
    <source>
        <dbReference type="EMBL" id="AGB33826.1"/>
    </source>
</evidence>
<proteinExistence type="predicted"/>
<evidence type="ECO:0000313" key="2">
    <source>
        <dbReference type="Proteomes" id="UP000010843"/>
    </source>
</evidence>
<sequence length="247" mass="28336">MTENEFETAEDITGVNHAETVLDVGRDPTEREVRSAFKEKSMGSDGEEYWKLVKAREIAIAKGVINGTATYKILRQNPRVDDIYSLAQAEKLLQAQKMSPGQVGSSRYNRIIRKTHKYIQNRLEDLMERGESSIDSQTVQAIEICYHSLRFQDLEKGKRWVIGDQSKSDENELITGWKYSLDLNDNSEYYTNQQEDLIIMVTPIKSESKSGYEVSVTRDGVQLTSKIHSRYGNAKRQVRRWMVEGVS</sequence>